<gene>
    <name evidence="2" type="ORF">MC7420_6782</name>
</gene>
<dbReference type="RefSeq" id="WP_006102980.1">
    <property type="nucleotide sequence ID" value="NZ_DS989856.1"/>
</dbReference>
<dbReference type="AlphaFoldDB" id="B4VW79"/>
<proteinExistence type="predicted"/>
<evidence type="ECO:0000313" key="2">
    <source>
        <dbReference type="EMBL" id="EDX73734.1"/>
    </source>
</evidence>
<organism evidence="2 3">
    <name type="scientific">Coleofasciculus chthonoplastes PCC 7420</name>
    <dbReference type="NCBI Taxonomy" id="118168"/>
    <lineage>
        <taxon>Bacteria</taxon>
        <taxon>Bacillati</taxon>
        <taxon>Cyanobacteriota</taxon>
        <taxon>Cyanophyceae</taxon>
        <taxon>Coleofasciculales</taxon>
        <taxon>Coleofasciculaceae</taxon>
        <taxon>Coleofasciculus</taxon>
    </lineage>
</organism>
<keyword evidence="3" id="KW-1185">Reference proteome</keyword>
<sequence>MSLALRYLSGLLAFILTALCLFPAVALAADPRAQFNGTVSEIFVNDTQVLLVVSGSVKGSCTGTFGPYNLTFDIADPAADLKFKIVEDAFLTGKRISGIVKDCGSSNINKLYQVSVF</sequence>
<dbReference type="HOGENOM" id="CLU_2080757_0_0_3"/>
<name>B4VW79_9CYAN</name>
<feature type="signal peptide" evidence="1">
    <location>
        <begin position="1"/>
        <end position="28"/>
    </location>
</feature>
<evidence type="ECO:0000313" key="3">
    <source>
        <dbReference type="Proteomes" id="UP000003835"/>
    </source>
</evidence>
<dbReference type="OrthoDB" id="9927335at2"/>
<reference evidence="2 3" key="1">
    <citation type="submission" date="2008-07" db="EMBL/GenBank/DDBJ databases">
        <authorList>
            <person name="Tandeau de Marsac N."/>
            <person name="Ferriera S."/>
            <person name="Johnson J."/>
            <person name="Kravitz S."/>
            <person name="Beeson K."/>
            <person name="Sutton G."/>
            <person name="Rogers Y.-H."/>
            <person name="Friedman R."/>
            <person name="Frazier M."/>
            <person name="Venter J.C."/>
        </authorList>
    </citation>
    <scope>NUCLEOTIDE SEQUENCE [LARGE SCALE GENOMIC DNA]</scope>
    <source>
        <strain evidence="2 3">PCC 7420</strain>
    </source>
</reference>
<dbReference type="Proteomes" id="UP000003835">
    <property type="component" value="Unassembled WGS sequence"/>
</dbReference>
<keyword evidence="1" id="KW-0732">Signal</keyword>
<dbReference type="EMBL" id="DS989856">
    <property type="protein sequence ID" value="EDX73734.1"/>
    <property type="molecule type" value="Genomic_DNA"/>
</dbReference>
<feature type="chain" id="PRO_5002825754" evidence="1">
    <location>
        <begin position="29"/>
        <end position="117"/>
    </location>
</feature>
<accession>B4VW79</accession>
<evidence type="ECO:0000256" key="1">
    <source>
        <dbReference type="SAM" id="SignalP"/>
    </source>
</evidence>
<protein>
    <submittedName>
        <fullName evidence="2">Uncharacterized protein</fullName>
    </submittedName>
</protein>